<evidence type="ECO:0000313" key="11">
    <source>
        <dbReference type="Proteomes" id="UP001062901"/>
    </source>
</evidence>
<keyword evidence="6" id="KW-0862">Zinc</keyword>
<dbReference type="PANTHER" id="PTHR30616:SF2">
    <property type="entry name" value="PURINE NUCLEOSIDE PHOSPHORYLASE LACC1"/>
    <property type="match status" value="1"/>
</dbReference>
<evidence type="ECO:0000256" key="1">
    <source>
        <dbReference type="ARBA" id="ARBA00000553"/>
    </source>
</evidence>
<evidence type="ECO:0000256" key="4">
    <source>
        <dbReference type="ARBA" id="ARBA00022723"/>
    </source>
</evidence>
<comment type="catalytic activity">
    <reaction evidence="7">
        <text>adenosine + H2O + H(+) = inosine + NH4(+)</text>
        <dbReference type="Rhea" id="RHEA:24408"/>
        <dbReference type="ChEBI" id="CHEBI:15377"/>
        <dbReference type="ChEBI" id="CHEBI:15378"/>
        <dbReference type="ChEBI" id="CHEBI:16335"/>
        <dbReference type="ChEBI" id="CHEBI:17596"/>
        <dbReference type="ChEBI" id="CHEBI:28938"/>
        <dbReference type="EC" id="3.5.4.4"/>
    </reaction>
    <physiologicalReaction direction="left-to-right" evidence="7">
        <dbReference type="Rhea" id="RHEA:24409"/>
    </physiologicalReaction>
</comment>
<evidence type="ECO:0000256" key="7">
    <source>
        <dbReference type="ARBA" id="ARBA00047989"/>
    </source>
</evidence>
<keyword evidence="4" id="KW-0479">Metal-binding</keyword>
<evidence type="ECO:0000256" key="6">
    <source>
        <dbReference type="ARBA" id="ARBA00022833"/>
    </source>
</evidence>
<evidence type="ECO:0000256" key="8">
    <source>
        <dbReference type="ARBA" id="ARBA00048968"/>
    </source>
</evidence>
<evidence type="ECO:0000256" key="3">
    <source>
        <dbReference type="ARBA" id="ARBA00022679"/>
    </source>
</evidence>
<proteinExistence type="inferred from homology"/>
<evidence type="ECO:0000256" key="2">
    <source>
        <dbReference type="ARBA" id="ARBA00007353"/>
    </source>
</evidence>
<dbReference type="InterPro" id="IPR011324">
    <property type="entry name" value="Cytotoxic_necrot_fac-like_cat"/>
</dbReference>
<comment type="catalytic activity">
    <reaction evidence="8">
        <text>adenosine + phosphate = alpha-D-ribose 1-phosphate + adenine</text>
        <dbReference type="Rhea" id="RHEA:27642"/>
        <dbReference type="ChEBI" id="CHEBI:16335"/>
        <dbReference type="ChEBI" id="CHEBI:16708"/>
        <dbReference type="ChEBI" id="CHEBI:43474"/>
        <dbReference type="ChEBI" id="CHEBI:57720"/>
        <dbReference type="EC" id="2.4.2.1"/>
    </reaction>
    <physiologicalReaction direction="left-to-right" evidence="8">
        <dbReference type="Rhea" id="RHEA:27643"/>
    </physiologicalReaction>
</comment>
<name>A0ABQ0NWS1_9PROT</name>
<organism evidence="10 11">
    <name type="scientific">Saccharibacter floricola DSM 15669</name>
    <dbReference type="NCBI Taxonomy" id="1123227"/>
    <lineage>
        <taxon>Bacteria</taxon>
        <taxon>Pseudomonadati</taxon>
        <taxon>Pseudomonadota</taxon>
        <taxon>Alphaproteobacteria</taxon>
        <taxon>Acetobacterales</taxon>
        <taxon>Acetobacteraceae</taxon>
        <taxon>Saccharibacter</taxon>
    </lineage>
</organism>
<comment type="catalytic activity">
    <reaction evidence="1">
        <text>inosine + phosphate = alpha-D-ribose 1-phosphate + hypoxanthine</text>
        <dbReference type="Rhea" id="RHEA:27646"/>
        <dbReference type="ChEBI" id="CHEBI:17368"/>
        <dbReference type="ChEBI" id="CHEBI:17596"/>
        <dbReference type="ChEBI" id="CHEBI:43474"/>
        <dbReference type="ChEBI" id="CHEBI:57720"/>
        <dbReference type="EC" id="2.4.2.1"/>
    </reaction>
    <physiologicalReaction direction="left-to-right" evidence="1">
        <dbReference type="Rhea" id="RHEA:27647"/>
    </physiologicalReaction>
</comment>
<comment type="caution">
    <text evidence="10">The sequence shown here is derived from an EMBL/GenBank/DDBJ whole genome shotgun (WGS) entry which is preliminary data.</text>
</comment>
<dbReference type="InterPro" id="IPR038371">
    <property type="entry name" value="Cu_polyphenol_OxRdtase_sf"/>
</dbReference>
<dbReference type="PANTHER" id="PTHR30616">
    <property type="entry name" value="UNCHARACTERIZED PROTEIN YFIH"/>
    <property type="match status" value="1"/>
</dbReference>
<reference evidence="10" key="1">
    <citation type="submission" date="2013-04" db="EMBL/GenBank/DDBJ databases">
        <title>The genome sequencing project of 58 acetic acid bacteria.</title>
        <authorList>
            <person name="Okamoto-Kainuma A."/>
            <person name="Ishikawa M."/>
            <person name="Umino S."/>
            <person name="Koizumi Y."/>
            <person name="Shiwa Y."/>
            <person name="Yoshikawa H."/>
            <person name="Matsutani M."/>
            <person name="Matsushita K."/>
        </authorList>
    </citation>
    <scope>NUCLEOTIDE SEQUENCE</scope>
    <source>
        <strain evidence="10">DSM 15669</strain>
    </source>
</reference>
<dbReference type="Pfam" id="PF02578">
    <property type="entry name" value="Cu-oxidase_4"/>
    <property type="match status" value="1"/>
</dbReference>
<comment type="similarity">
    <text evidence="2">Belongs to the purine nucleoside phosphorylase YfiH/LACC1 family.</text>
</comment>
<keyword evidence="11" id="KW-1185">Reference proteome</keyword>
<sequence length="229" mass="24799">MNAGWNTADHPDALAENWRRYAAHMRVSPEALLSMEQVHGVHVITVDDEMPLWSVAERPQADALVSTRLDVVLSVMTADCAPVLFSSHDGRVVGAAHAGWRGAVGGVLEATVQSMRALGAGEIKAAIGPCIAQSSYEIGEEMKAEIVAQHPQAERFFSSALRLRHAFFDLPGFCAWRLQLCAGVQVESLEVDTREDARFFSHRQACLAGDARTGRQLSAIGAFSRGMGE</sequence>
<protein>
    <recommendedName>
        <fullName evidence="12">Purine nucleoside phosphorylase</fullName>
    </recommendedName>
</protein>
<gene>
    <name evidence="10" type="ORF">AA15669_0396</name>
</gene>
<dbReference type="Proteomes" id="UP001062901">
    <property type="component" value="Unassembled WGS sequence"/>
</dbReference>
<keyword evidence="3" id="KW-0808">Transferase</keyword>
<evidence type="ECO:0000256" key="9">
    <source>
        <dbReference type="ARBA" id="ARBA00049893"/>
    </source>
</evidence>
<keyword evidence="5" id="KW-0378">Hydrolase</keyword>
<dbReference type="Gene3D" id="3.60.140.10">
    <property type="entry name" value="CNF1/YfiH-like putative cysteine hydrolases"/>
    <property type="match status" value="1"/>
</dbReference>
<dbReference type="CDD" id="cd16833">
    <property type="entry name" value="YfiH"/>
    <property type="match status" value="1"/>
</dbReference>
<dbReference type="EMBL" id="BAQD01000003">
    <property type="protein sequence ID" value="GBQ05289.1"/>
    <property type="molecule type" value="Genomic_DNA"/>
</dbReference>
<accession>A0ABQ0NWS1</accession>
<comment type="catalytic activity">
    <reaction evidence="9">
        <text>S-methyl-5'-thioadenosine + phosphate = 5-(methylsulfanyl)-alpha-D-ribose 1-phosphate + adenine</text>
        <dbReference type="Rhea" id="RHEA:11852"/>
        <dbReference type="ChEBI" id="CHEBI:16708"/>
        <dbReference type="ChEBI" id="CHEBI:17509"/>
        <dbReference type="ChEBI" id="CHEBI:43474"/>
        <dbReference type="ChEBI" id="CHEBI:58533"/>
        <dbReference type="EC" id="2.4.2.28"/>
    </reaction>
    <physiologicalReaction direction="left-to-right" evidence="9">
        <dbReference type="Rhea" id="RHEA:11853"/>
    </physiologicalReaction>
</comment>
<evidence type="ECO:0008006" key="12">
    <source>
        <dbReference type="Google" id="ProtNLM"/>
    </source>
</evidence>
<evidence type="ECO:0000313" key="10">
    <source>
        <dbReference type="EMBL" id="GBQ05289.1"/>
    </source>
</evidence>
<dbReference type="InterPro" id="IPR003730">
    <property type="entry name" value="Cu_polyphenol_OxRdtase"/>
</dbReference>
<evidence type="ECO:0000256" key="5">
    <source>
        <dbReference type="ARBA" id="ARBA00022801"/>
    </source>
</evidence>
<dbReference type="SUPFAM" id="SSF64438">
    <property type="entry name" value="CNF1/YfiH-like putative cysteine hydrolases"/>
    <property type="match status" value="1"/>
</dbReference>